<evidence type="ECO:0000313" key="3">
    <source>
        <dbReference type="Proteomes" id="UP000281549"/>
    </source>
</evidence>
<feature type="signal peptide" evidence="1">
    <location>
        <begin position="1"/>
        <end position="18"/>
    </location>
</feature>
<keyword evidence="1" id="KW-0732">Signal</keyword>
<accession>A0A4P9YHB3</accession>
<sequence>MPLRYKILAFLLLGIVQASSKSKFSARSLEHPGVLESDFKILSDPVIMDRKSDTGTMALAEDNGTWYTYSQFGEDVSKIPFEHLEDDIHDNKQSAGFGYSDPSVTAEAYISTIASKRQTCGSDDTSLGTDFLEEDRITLQSEVQDRESSHYAQENFVDSHQASNYYELFPQEYTLPNSANGNRDSGLGDSIIVSDFDTEPYYSIRSRDSDPTSLNIDLLRSSLESVDLTSFATFLRDTDASPLARIYLTSFETFLRETEDSRPDRDILASAQREASQMALIKSTRPSNCACGPIMKLKSLAKKSRKY</sequence>
<dbReference type="EMBL" id="ML005329">
    <property type="protein sequence ID" value="RKP18947.1"/>
    <property type="molecule type" value="Genomic_DNA"/>
</dbReference>
<evidence type="ECO:0008006" key="4">
    <source>
        <dbReference type="Google" id="ProtNLM"/>
    </source>
</evidence>
<feature type="chain" id="PRO_5020287398" description="RGS domain-containing protein" evidence="1">
    <location>
        <begin position="19"/>
        <end position="307"/>
    </location>
</feature>
<proteinExistence type="predicted"/>
<evidence type="ECO:0000313" key="2">
    <source>
        <dbReference type="EMBL" id="RKP18947.1"/>
    </source>
</evidence>
<evidence type="ECO:0000256" key="1">
    <source>
        <dbReference type="SAM" id="SignalP"/>
    </source>
</evidence>
<dbReference type="AlphaFoldDB" id="A0A4P9YHB3"/>
<protein>
    <recommendedName>
        <fullName evidence="4">RGS domain-containing protein</fullName>
    </recommendedName>
</protein>
<organism evidence="2 3">
    <name type="scientific">Rozella allomycis (strain CSF55)</name>
    <dbReference type="NCBI Taxonomy" id="988480"/>
    <lineage>
        <taxon>Eukaryota</taxon>
        <taxon>Fungi</taxon>
        <taxon>Fungi incertae sedis</taxon>
        <taxon>Cryptomycota</taxon>
        <taxon>Cryptomycota incertae sedis</taxon>
        <taxon>Rozella</taxon>
    </lineage>
</organism>
<reference evidence="3" key="1">
    <citation type="journal article" date="2018" name="Nat. Microbiol.">
        <title>Leveraging single-cell genomics to expand the fungal tree of life.</title>
        <authorList>
            <person name="Ahrendt S.R."/>
            <person name="Quandt C.A."/>
            <person name="Ciobanu D."/>
            <person name="Clum A."/>
            <person name="Salamov A."/>
            <person name="Andreopoulos B."/>
            <person name="Cheng J.F."/>
            <person name="Woyke T."/>
            <person name="Pelin A."/>
            <person name="Henrissat B."/>
            <person name="Reynolds N.K."/>
            <person name="Benny G.L."/>
            <person name="Smith M.E."/>
            <person name="James T.Y."/>
            <person name="Grigoriev I.V."/>
        </authorList>
    </citation>
    <scope>NUCLEOTIDE SEQUENCE [LARGE SCALE GENOMIC DNA]</scope>
    <source>
        <strain evidence="3">CSF55</strain>
    </source>
</reference>
<gene>
    <name evidence="2" type="ORF">ROZALSC1DRAFT_22737</name>
</gene>
<dbReference type="Proteomes" id="UP000281549">
    <property type="component" value="Unassembled WGS sequence"/>
</dbReference>
<name>A0A4P9YHB3_ROZAC</name>